<dbReference type="OrthoDB" id="8689462at2"/>
<accession>A0A089RL38</accession>
<sequence>MAKNSNLPTVEKFREDFPEFSDVTRYPNASITFYLGQADSLLDQDRLGDQFVYLAELFTAHYTELRGKSLAGAKTGAVNSSASAGVATSKSVDKVSVSYDVSGIINPDAGFWNNTAYGREFFWWWEMSGAGGRQLL</sequence>
<evidence type="ECO:0008006" key="3">
    <source>
        <dbReference type="Google" id="ProtNLM"/>
    </source>
</evidence>
<protein>
    <recommendedName>
        <fullName evidence="3">DUF4054 domain-containing protein</fullName>
    </recommendedName>
</protein>
<dbReference type="InterPro" id="IPR025127">
    <property type="entry name" value="DUF4054"/>
</dbReference>
<evidence type="ECO:0000313" key="2">
    <source>
        <dbReference type="Proteomes" id="UP000029481"/>
    </source>
</evidence>
<dbReference type="EMBL" id="CP009451">
    <property type="protein sequence ID" value="AIR07165.1"/>
    <property type="molecule type" value="Genomic_DNA"/>
</dbReference>
<dbReference type="RefSeq" id="WP_038481970.1">
    <property type="nucleotide sequence ID" value="NZ_CP009451.1"/>
</dbReference>
<dbReference type="Proteomes" id="UP000029481">
    <property type="component" value="Chromosome"/>
</dbReference>
<keyword evidence="2" id="KW-1185">Reference proteome</keyword>
<organism evidence="1 2">
    <name type="scientific">Cedecea neteri</name>
    <dbReference type="NCBI Taxonomy" id="158822"/>
    <lineage>
        <taxon>Bacteria</taxon>
        <taxon>Pseudomonadati</taxon>
        <taxon>Pseudomonadota</taxon>
        <taxon>Gammaproteobacteria</taxon>
        <taxon>Enterobacterales</taxon>
        <taxon>Enterobacteriaceae</taxon>
        <taxon>Cedecea</taxon>
    </lineage>
</organism>
<gene>
    <name evidence="1" type="ORF">JT31_21895</name>
</gene>
<name>A0A089RL38_9ENTR</name>
<reference evidence="1 2" key="1">
    <citation type="submission" date="2014-09" db="EMBL/GenBank/DDBJ databases">
        <title>Cedecea neteri SSMD04 Genome Sequencing.</title>
        <authorList>
            <person name="Tan J.-Y."/>
        </authorList>
    </citation>
    <scope>NUCLEOTIDE SEQUENCE [LARGE SCALE GENOMIC DNA]</scope>
    <source>
        <strain evidence="1 2">SSMD04</strain>
    </source>
</reference>
<proteinExistence type="predicted"/>
<evidence type="ECO:0000313" key="1">
    <source>
        <dbReference type="EMBL" id="AIR07165.1"/>
    </source>
</evidence>
<dbReference type="KEGG" id="cnt:JT31_21895"/>
<dbReference type="AlphaFoldDB" id="A0A089RL38"/>
<dbReference type="Pfam" id="PF13262">
    <property type="entry name" value="DUF4054"/>
    <property type="match status" value="1"/>
</dbReference>